<dbReference type="PANTHER" id="PTHR34107">
    <property type="entry name" value="SLL0198 PROTEIN-RELATED"/>
    <property type="match status" value="1"/>
</dbReference>
<evidence type="ECO:0000313" key="2">
    <source>
        <dbReference type="EMBL" id="MCS3917693.1"/>
    </source>
</evidence>
<protein>
    <submittedName>
        <fullName evidence="2">Uma2 family endonuclease</fullName>
    </submittedName>
</protein>
<evidence type="ECO:0000259" key="1">
    <source>
        <dbReference type="Pfam" id="PF05685"/>
    </source>
</evidence>
<dbReference type="GO" id="GO:0004519">
    <property type="term" value="F:endonuclease activity"/>
    <property type="evidence" value="ECO:0007669"/>
    <property type="project" value="UniProtKB-KW"/>
</dbReference>
<evidence type="ECO:0000313" key="3">
    <source>
        <dbReference type="Proteomes" id="UP001204798"/>
    </source>
</evidence>
<dbReference type="PANTHER" id="PTHR34107:SF1">
    <property type="entry name" value="SLL0198 PROTEIN"/>
    <property type="match status" value="1"/>
</dbReference>
<dbReference type="Proteomes" id="UP001204798">
    <property type="component" value="Unassembled WGS sequence"/>
</dbReference>
<sequence length="180" mass="20228">MAVATKKVWTDEELLRIKHEGKVELVDGEVKLMTPAGGRQGRISARLAVRLGSYILRRRLGEIFDAQTGFRPHENMRSPDFSFISRERLRVEDVPDGFLRIPPDLAVEVLGVGETFDDYESKVAEYLSWGVKLIWLVDPNTETVMVVKGSGERKVLKGSDVLTGEDVLPGFKIRVKTIFA</sequence>
<reference evidence="2 3" key="1">
    <citation type="submission" date="2022-08" db="EMBL/GenBank/DDBJ databases">
        <title>Bacterial and archaeal communities from various locations to study Microbial Dark Matter (Phase II).</title>
        <authorList>
            <person name="Stepanauskas R."/>
        </authorList>
    </citation>
    <scope>NUCLEOTIDE SEQUENCE [LARGE SCALE GENOMIC DNA]</scope>
    <source>
        <strain evidence="2 3">PD1</strain>
    </source>
</reference>
<keyword evidence="2" id="KW-0540">Nuclease</keyword>
<name>A0ABT2EIB5_9BACT</name>
<dbReference type="Gene3D" id="3.90.1570.10">
    <property type="entry name" value="tt1808, chain A"/>
    <property type="match status" value="1"/>
</dbReference>
<dbReference type="CDD" id="cd06260">
    <property type="entry name" value="DUF820-like"/>
    <property type="match status" value="1"/>
</dbReference>
<keyword evidence="2" id="KW-0378">Hydrolase</keyword>
<dbReference type="InterPro" id="IPR008538">
    <property type="entry name" value="Uma2"/>
</dbReference>
<organism evidence="2 3">
    <name type="scientific">Candidatus Fervidibacter sacchari</name>
    <dbReference type="NCBI Taxonomy" id="1448929"/>
    <lineage>
        <taxon>Bacteria</taxon>
        <taxon>Candidatus Fervidibacterota</taxon>
        <taxon>Candidatus Fervidibacter</taxon>
    </lineage>
</organism>
<feature type="domain" description="Putative restriction endonuclease" evidence="1">
    <location>
        <begin position="12"/>
        <end position="175"/>
    </location>
</feature>
<dbReference type="Pfam" id="PF05685">
    <property type="entry name" value="Uma2"/>
    <property type="match status" value="1"/>
</dbReference>
<dbReference type="RefSeq" id="WP_259092035.1">
    <property type="nucleotide sequence ID" value="NZ_CP130454.1"/>
</dbReference>
<dbReference type="EMBL" id="JANUCP010000001">
    <property type="protein sequence ID" value="MCS3917693.1"/>
    <property type="molecule type" value="Genomic_DNA"/>
</dbReference>
<keyword evidence="3" id="KW-1185">Reference proteome</keyword>
<dbReference type="InterPro" id="IPR012296">
    <property type="entry name" value="Nuclease_put_TT1808"/>
</dbReference>
<comment type="caution">
    <text evidence="2">The sequence shown here is derived from an EMBL/GenBank/DDBJ whole genome shotgun (WGS) entry which is preliminary data.</text>
</comment>
<accession>A0ABT2EIB5</accession>
<dbReference type="SUPFAM" id="SSF52980">
    <property type="entry name" value="Restriction endonuclease-like"/>
    <property type="match status" value="1"/>
</dbReference>
<keyword evidence="2" id="KW-0255">Endonuclease</keyword>
<proteinExistence type="predicted"/>
<dbReference type="InterPro" id="IPR011335">
    <property type="entry name" value="Restrct_endonuc-II-like"/>
</dbReference>
<gene>
    <name evidence="2" type="ORF">M2350_000090</name>
</gene>